<dbReference type="PANTHER" id="PTHR30006">
    <property type="entry name" value="THIAMINE-BINDING PERIPLASMIC PROTEIN-RELATED"/>
    <property type="match status" value="1"/>
</dbReference>
<feature type="chain" id="PRO_5038426782" description="Ferric iron ABC transporter, iron-binding protein" evidence="2">
    <location>
        <begin position="20"/>
        <end position="324"/>
    </location>
</feature>
<evidence type="ECO:0008006" key="4">
    <source>
        <dbReference type="Google" id="ProtNLM"/>
    </source>
</evidence>
<dbReference type="PROSITE" id="PS51257">
    <property type="entry name" value="PROKAR_LIPOPROTEIN"/>
    <property type="match status" value="1"/>
</dbReference>
<dbReference type="GO" id="GO:0015888">
    <property type="term" value="P:thiamine transport"/>
    <property type="evidence" value="ECO:0007669"/>
    <property type="project" value="TreeGrafter"/>
</dbReference>
<gene>
    <name evidence="3" type="ORF">AVDCRST_MAG72-440</name>
</gene>
<dbReference type="SUPFAM" id="SSF53850">
    <property type="entry name" value="Periplasmic binding protein-like II"/>
    <property type="match status" value="1"/>
</dbReference>
<accession>A0A6J4LKP4</accession>
<dbReference type="GO" id="GO:0030975">
    <property type="term" value="F:thiamine binding"/>
    <property type="evidence" value="ECO:0007669"/>
    <property type="project" value="TreeGrafter"/>
</dbReference>
<feature type="signal peptide" evidence="2">
    <location>
        <begin position="1"/>
        <end position="19"/>
    </location>
</feature>
<dbReference type="AlphaFoldDB" id="A0A6J4LKP4"/>
<sequence length="324" mass="33526">MTSRGYSAGGLLAALALVAACGGSGEADSESTLTLYTCVSDTTIEPVIEQFEQDNPGISVDLFRAPTGDLNARIASDVRSGGLQADVIWACDPLTMQDYVDQGIVGGWTPDSDVPANLRTGDYVGVAILYMVTVSNNDVEPPRAWSDLTGDEYAGGVAVPDPAFAASALGALGYFAQDPDYGIEFYADLEENGAEQVSTPDDVVIGVAEGVYPAGITIANSAYAAQEGGSPIETVWPEPGAIAIYGPAALSTDAADSKPAKDFLSYIAGEDGQRLIADSGSYPAQDGVPGPTMPADAPIVFPDWASVAAEKDQLLEEHQQIFGG</sequence>
<reference evidence="3" key="1">
    <citation type="submission" date="2020-02" db="EMBL/GenBank/DDBJ databases">
        <authorList>
            <person name="Meier V. D."/>
        </authorList>
    </citation>
    <scope>NUCLEOTIDE SEQUENCE</scope>
    <source>
        <strain evidence="3">AVDCRST_MAG72</strain>
    </source>
</reference>
<keyword evidence="1 2" id="KW-0732">Signal</keyword>
<dbReference type="Gene3D" id="3.40.190.10">
    <property type="entry name" value="Periplasmic binding protein-like II"/>
    <property type="match status" value="2"/>
</dbReference>
<protein>
    <recommendedName>
        <fullName evidence="4">Ferric iron ABC transporter, iron-binding protein</fullName>
    </recommendedName>
</protein>
<evidence type="ECO:0000256" key="2">
    <source>
        <dbReference type="SAM" id="SignalP"/>
    </source>
</evidence>
<proteinExistence type="predicted"/>
<dbReference type="GO" id="GO:0030976">
    <property type="term" value="F:thiamine pyrophosphate binding"/>
    <property type="evidence" value="ECO:0007669"/>
    <property type="project" value="TreeGrafter"/>
</dbReference>
<evidence type="ECO:0000256" key="1">
    <source>
        <dbReference type="ARBA" id="ARBA00022729"/>
    </source>
</evidence>
<dbReference type="GO" id="GO:0030288">
    <property type="term" value="C:outer membrane-bounded periplasmic space"/>
    <property type="evidence" value="ECO:0007669"/>
    <property type="project" value="TreeGrafter"/>
</dbReference>
<dbReference type="EMBL" id="CADCUJ010000019">
    <property type="protein sequence ID" value="CAA9334343.1"/>
    <property type="molecule type" value="Genomic_DNA"/>
</dbReference>
<evidence type="ECO:0000313" key="3">
    <source>
        <dbReference type="EMBL" id="CAA9334343.1"/>
    </source>
</evidence>
<dbReference type="PANTHER" id="PTHR30006:SF2">
    <property type="entry name" value="ABC TRANSPORTER SUBSTRATE-BINDING PROTEIN"/>
    <property type="match status" value="1"/>
</dbReference>
<organism evidence="3">
    <name type="scientific">uncultured Nocardioidaceae bacterium</name>
    <dbReference type="NCBI Taxonomy" id="253824"/>
    <lineage>
        <taxon>Bacteria</taxon>
        <taxon>Bacillati</taxon>
        <taxon>Actinomycetota</taxon>
        <taxon>Actinomycetes</taxon>
        <taxon>Propionibacteriales</taxon>
        <taxon>Nocardioidaceae</taxon>
        <taxon>environmental samples</taxon>
    </lineage>
</organism>
<name>A0A6J4LKP4_9ACTN</name>
<dbReference type="Pfam" id="PF13531">
    <property type="entry name" value="SBP_bac_11"/>
    <property type="match status" value="1"/>
</dbReference>